<keyword evidence="3" id="KW-0808">Transferase</keyword>
<sequence>METTCVADYLPDFTGKLLGNGQYELTRLLGAGAAGVVYLAHDHHAPTTSKGAPIECAVKIIPKAGPLNSQTWQQQQEITLHKLVSDVPHVLTLYATFEDTQFFYLVMDCHEHDLFQLLCRDEFPYADNDELVRSVYVQILDAIHACHDRNVFHRDLKPENILCNADGTEVYIADFGLATRQEFSYTFCCGTSSYMSPECLAQECERNAYSARHGDIWALGILLINIITGLNPWEMAVTTDEAFNEFLVDDNHFERVLPISKGAIRILKQIFSINPSARPTIPELRERILALPTFFPPKKDGSHAPVDSDLAAPKSGPVDSAAQEIVELEEDIGTVDLFSYGLDDGYPHSLTDSPSTSSSGSESQGLITPDDIPRPRVDISGFAEDLGEALRPFAAKDRKLSIEDASPALNVLERLDMLVLE</sequence>
<reference evidence="9 10" key="1">
    <citation type="journal article" date="2021" name="Environ. Microbiol.">
        <title>Gene family expansions and transcriptome signatures uncover fungal adaptations to wood decay.</title>
        <authorList>
            <person name="Hage H."/>
            <person name="Miyauchi S."/>
            <person name="Viragh M."/>
            <person name="Drula E."/>
            <person name="Min B."/>
            <person name="Chaduli D."/>
            <person name="Navarro D."/>
            <person name="Favel A."/>
            <person name="Norest M."/>
            <person name="Lesage-Meessen L."/>
            <person name="Balint B."/>
            <person name="Merenyi Z."/>
            <person name="de Eugenio L."/>
            <person name="Morin E."/>
            <person name="Martinez A.T."/>
            <person name="Baldrian P."/>
            <person name="Stursova M."/>
            <person name="Martinez M.J."/>
            <person name="Novotny C."/>
            <person name="Magnuson J.K."/>
            <person name="Spatafora J.W."/>
            <person name="Maurice S."/>
            <person name="Pangilinan J."/>
            <person name="Andreopoulos W."/>
            <person name="LaButti K."/>
            <person name="Hundley H."/>
            <person name="Na H."/>
            <person name="Kuo A."/>
            <person name="Barry K."/>
            <person name="Lipzen A."/>
            <person name="Henrissat B."/>
            <person name="Riley R."/>
            <person name="Ahrendt S."/>
            <person name="Nagy L.G."/>
            <person name="Grigoriev I.V."/>
            <person name="Martin F."/>
            <person name="Rosso M.N."/>
        </authorList>
    </citation>
    <scope>NUCLEOTIDE SEQUENCE [LARGE SCALE GENOMIC DNA]</scope>
    <source>
        <strain evidence="9 10">CIRM-BRFM 1785</strain>
    </source>
</reference>
<dbReference type="PANTHER" id="PTHR24346">
    <property type="entry name" value="MAP/MICROTUBULE AFFINITY-REGULATING KINASE"/>
    <property type="match status" value="1"/>
</dbReference>
<evidence type="ECO:0000259" key="8">
    <source>
        <dbReference type="PROSITE" id="PS50011"/>
    </source>
</evidence>
<dbReference type="PROSITE" id="PS50011">
    <property type="entry name" value="PROTEIN_KINASE_DOM"/>
    <property type="match status" value="1"/>
</dbReference>
<keyword evidence="4" id="KW-0547">Nucleotide-binding</keyword>
<dbReference type="RefSeq" id="XP_047782874.1">
    <property type="nucleotide sequence ID" value="XM_047922619.1"/>
</dbReference>
<evidence type="ECO:0000256" key="4">
    <source>
        <dbReference type="ARBA" id="ARBA00022741"/>
    </source>
</evidence>
<feature type="compositionally biased region" description="Low complexity" evidence="7">
    <location>
        <begin position="349"/>
        <end position="363"/>
    </location>
</feature>
<evidence type="ECO:0000256" key="7">
    <source>
        <dbReference type="SAM" id="MobiDB-lite"/>
    </source>
</evidence>
<dbReference type="Pfam" id="PF00069">
    <property type="entry name" value="Pkinase"/>
    <property type="match status" value="1"/>
</dbReference>
<feature type="domain" description="Protein kinase" evidence="8">
    <location>
        <begin position="23"/>
        <end position="294"/>
    </location>
</feature>
<dbReference type="Gene3D" id="1.10.510.10">
    <property type="entry name" value="Transferase(Phosphotransferase) domain 1"/>
    <property type="match status" value="1"/>
</dbReference>
<comment type="similarity">
    <text evidence="1">Belongs to the protein kinase superfamily. CAMK Ser/Thr protein kinase family. NIM1 subfamily.</text>
</comment>
<dbReference type="GeneID" id="72003351"/>
<proteinExistence type="inferred from homology"/>
<keyword evidence="10" id="KW-1185">Reference proteome</keyword>
<comment type="caution">
    <text evidence="9">The sequence shown here is derived from an EMBL/GenBank/DDBJ whole genome shotgun (WGS) entry which is preliminary data.</text>
</comment>
<dbReference type="InterPro" id="IPR011009">
    <property type="entry name" value="Kinase-like_dom_sf"/>
</dbReference>
<keyword evidence="2" id="KW-0723">Serine/threonine-protein kinase</keyword>
<dbReference type="SMART" id="SM00220">
    <property type="entry name" value="S_TKc"/>
    <property type="match status" value="1"/>
</dbReference>
<keyword evidence="6" id="KW-0067">ATP-binding</keyword>
<evidence type="ECO:0000256" key="6">
    <source>
        <dbReference type="ARBA" id="ARBA00022840"/>
    </source>
</evidence>
<gene>
    <name evidence="9" type="ORF">C8Q71DRAFT_737699</name>
</gene>
<dbReference type="InterPro" id="IPR008271">
    <property type="entry name" value="Ser/Thr_kinase_AS"/>
</dbReference>
<dbReference type="Proteomes" id="UP000814176">
    <property type="component" value="Unassembled WGS sequence"/>
</dbReference>
<dbReference type="SUPFAM" id="SSF56112">
    <property type="entry name" value="Protein kinase-like (PK-like)"/>
    <property type="match status" value="1"/>
</dbReference>
<keyword evidence="5" id="KW-0418">Kinase</keyword>
<evidence type="ECO:0000313" key="10">
    <source>
        <dbReference type="Proteomes" id="UP000814176"/>
    </source>
</evidence>
<evidence type="ECO:0000256" key="1">
    <source>
        <dbReference type="ARBA" id="ARBA00010791"/>
    </source>
</evidence>
<feature type="region of interest" description="Disordered" evidence="7">
    <location>
        <begin position="348"/>
        <end position="378"/>
    </location>
</feature>
<protein>
    <submittedName>
        <fullName evidence="9">Kinase-like domain-containing protein</fullName>
    </submittedName>
</protein>
<evidence type="ECO:0000256" key="3">
    <source>
        <dbReference type="ARBA" id="ARBA00022679"/>
    </source>
</evidence>
<evidence type="ECO:0000313" key="9">
    <source>
        <dbReference type="EMBL" id="KAH9841575.1"/>
    </source>
</evidence>
<dbReference type="PROSITE" id="PS00108">
    <property type="entry name" value="PROTEIN_KINASE_ST"/>
    <property type="match status" value="1"/>
</dbReference>
<evidence type="ECO:0000256" key="2">
    <source>
        <dbReference type="ARBA" id="ARBA00022527"/>
    </source>
</evidence>
<dbReference type="InterPro" id="IPR000719">
    <property type="entry name" value="Prot_kinase_dom"/>
</dbReference>
<evidence type="ECO:0000256" key="5">
    <source>
        <dbReference type="ARBA" id="ARBA00022777"/>
    </source>
</evidence>
<dbReference type="EMBL" id="JADCUA010000003">
    <property type="protein sequence ID" value="KAH9841575.1"/>
    <property type="molecule type" value="Genomic_DNA"/>
</dbReference>
<accession>A0ABQ8KSL3</accession>
<organism evidence="9 10">
    <name type="scientific">Rhodofomes roseus</name>
    <dbReference type="NCBI Taxonomy" id="34475"/>
    <lineage>
        <taxon>Eukaryota</taxon>
        <taxon>Fungi</taxon>
        <taxon>Dikarya</taxon>
        <taxon>Basidiomycota</taxon>
        <taxon>Agaricomycotina</taxon>
        <taxon>Agaricomycetes</taxon>
        <taxon>Polyporales</taxon>
        <taxon>Rhodofomes</taxon>
    </lineage>
</organism>
<dbReference type="PANTHER" id="PTHR24346:SF82">
    <property type="entry name" value="KP78A-RELATED"/>
    <property type="match status" value="1"/>
</dbReference>
<name>A0ABQ8KSL3_9APHY</name>